<reference evidence="1" key="1">
    <citation type="submission" date="2014-09" db="EMBL/GenBank/DDBJ databases">
        <authorList>
            <person name="Magalhaes I.L.F."/>
            <person name="Oliveira U."/>
            <person name="Santos F.R."/>
            <person name="Vidigal T.H.D.A."/>
            <person name="Brescovit A.D."/>
            <person name="Santos A.J."/>
        </authorList>
    </citation>
    <scope>NUCLEOTIDE SEQUENCE</scope>
    <source>
        <tissue evidence="1">Shoot tissue taken approximately 20 cm above the soil surface</tissue>
    </source>
</reference>
<dbReference type="EMBL" id="GBRH01174023">
    <property type="protein sequence ID" value="JAE23873.1"/>
    <property type="molecule type" value="Transcribed_RNA"/>
</dbReference>
<accession>A0A0A9GTI6</accession>
<proteinExistence type="predicted"/>
<name>A0A0A9GTI6_ARUDO</name>
<organism evidence="1">
    <name type="scientific">Arundo donax</name>
    <name type="common">Giant reed</name>
    <name type="synonym">Donax arundinaceus</name>
    <dbReference type="NCBI Taxonomy" id="35708"/>
    <lineage>
        <taxon>Eukaryota</taxon>
        <taxon>Viridiplantae</taxon>
        <taxon>Streptophyta</taxon>
        <taxon>Embryophyta</taxon>
        <taxon>Tracheophyta</taxon>
        <taxon>Spermatophyta</taxon>
        <taxon>Magnoliopsida</taxon>
        <taxon>Liliopsida</taxon>
        <taxon>Poales</taxon>
        <taxon>Poaceae</taxon>
        <taxon>PACMAD clade</taxon>
        <taxon>Arundinoideae</taxon>
        <taxon>Arundineae</taxon>
        <taxon>Arundo</taxon>
    </lineage>
</organism>
<reference evidence="1" key="2">
    <citation type="journal article" date="2015" name="Data Brief">
        <title>Shoot transcriptome of the giant reed, Arundo donax.</title>
        <authorList>
            <person name="Barrero R.A."/>
            <person name="Guerrero F.D."/>
            <person name="Moolhuijzen P."/>
            <person name="Goolsby J.A."/>
            <person name="Tidwell J."/>
            <person name="Bellgard S.E."/>
            <person name="Bellgard M.I."/>
        </authorList>
    </citation>
    <scope>NUCLEOTIDE SEQUENCE</scope>
    <source>
        <tissue evidence="1">Shoot tissue taken approximately 20 cm above the soil surface</tissue>
    </source>
</reference>
<dbReference type="AlphaFoldDB" id="A0A0A9GTI6"/>
<sequence>MQTRKLQCLQRSVLLLHCLQMKILRYRCRMLLLFFR</sequence>
<protein>
    <submittedName>
        <fullName evidence="1">Uncharacterized protein</fullName>
    </submittedName>
</protein>
<evidence type="ECO:0000313" key="1">
    <source>
        <dbReference type="EMBL" id="JAE23873.1"/>
    </source>
</evidence>